<reference evidence="2 3" key="1">
    <citation type="journal article" date="2014" name="Proc. Natl. Acad. Sci. U.S.A.">
        <title>Functional type 2 photosynthetic reaction centers found in the rare bacterial phylum Gemmatimonadetes.</title>
        <authorList>
            <person name="Zeng Y."/>
            <person name="Feng F."/>
            <person name="Medova H."/>
            <person name="Dean J."/>
            <person name="Koblizek M."/>
        </authorList>
    </citation>
    <scope>NUCLEOTIDE SEQUENCE [LARGE SCALE GENOMIC DNA]</scope>
    <source>
        <strain evidence="2 3">AP64</strain>
    </source>
</reference>
<evidence type="ECO:0000313" key="3">
    <source>
        <dbReference type="Proteomes" id="UP000076404"/>
    </source>
</evidence>
<dbReference type="Proteomes" id="UP000076404">
    <property type="component" value="Chromosome"/>
</dbReference>
<feature type="chain" id="PRO_5007506594" description="TonB-dependent receptor plug domain-containing protein" evidence="1">
    <location>
        <begin position="36"/>
        <end position="945"/>
    </location>
</feature>
<dbReference type="SUPFAM" id="SSF49452">
    <property type="entry name" value="Starch-binding domain-like"/>
    <property type="match status" value="1"/>
</dbReference>
<dbReference type="SUPFAM" id="SSF56935">
    <property type="entry name" value="Porins"/>
    <property type="match status" value="1"/>
</dbReference>
<accession>A0A143BM73</accession>
<evidence type="ECO:0000313" key="2">
    <source>
        <dbReference type="EMBL" id="AMW06118.1"/>
    </source>
</evidence>
<dbReference type="InterPro" id="IPR013784">
    <property type="entry name" value="Carb-bd-like_fold"/>
</dbReference>
<evidence type="ECO:0000256" key="1">
    <source>
        <dbReference type="SAM" id="SignalP"/>
    </source>
</evidence>
<keyword evidence="3" id="KW-1185">Reference proteome</keyword>
<dbReference type="STRING" id="1379270.GEMMAAP_17660"/>
<reference evidence="2 3" key="2">
    <citation type="journal article" date="2016" name="Environ. Microbiol. Rep.">
        <title>Metagenomic evidence for the presence of phototrophic Gemmatimonadetes bacteria in diverse environments.</title>
        <authorList>
            <person name="Zeng Y."/>
            <person name="Baumbach J."/>
            <person name="Barbosa E.G."/>
            <person name="Azevedo V."/>
            <person name="Zhang C."/>
            <person name="Koblizek M."/>
        </authorList>
    </citation>
    <scope>NUCLEOTIDE SEQUENCE [LARGE SCALE GENOMIC DNA]</scope>
    <source>
        <strain evidence="2 3">AP64</strain>
    </source>
</reference>
<dbReference type="Pfam" id="PF13620">
    <property type="entry name" value="CarboxypepD_reg"/>
    <property type="match status" value="1"/>
</dbReference>
<proteinExistence type="predicted"/>
<dbReference type="EMBL" id="CP011454">
    <property type="protein sequence ID" value="AMW06118.1"/>
    <property type="molecule type" value="Genomic_DNA"/>
</dbReference>
<organism evidence="2 3">
    <name type="scientific">Gemmatimonas phototrophica</name>
    <dbReference type="NCBI Taxonomy" id="1379270"/>
    <lineage>
        <taxon>Bacteria</taxon>
        <taxon>Pseudomonadati</taxon>
        <taxon>Gemmatimonadota</taxon>
        <taxon>Gemmatimonadia</taxon>
        <taxon>Gemmatimonadales</taxon>
        <taxon>Gemmatimonadaceae</taxon>
        <taxon>Gemmatimonas</taxon>
    </lineage>
</organism>
<dbReference type="GO" id="GO:0030246">
    <property type="term" value="F:carbohydrate binding"/>
    <property type="evidence" value="ECO:0007669"/>
    <property type="project" value="InterPro"/>
</dbReference>
<protein>
    <recommendedName>
        <fullName evidence="4">TonB-dependent receptor plug domain-containing protein</fullName>
    </recommendedName>
</protein>
<gene>
    <name evidence="2" type="ORF">GEMMAAP_17660</name>
</gene>
<keyword evidence="1" id="KW-0732">Signal</keyword>
<dbReference type="Gene3D" id="2.60.40.1120">
    <property type="entry name" value="Carboxypeptidase-like, regulatory domain"/>
    <property type="match status" value="1"/>
</dbReference>
<dbReference type="KEGG" id="gph:GEMMAAP_17660"/>
<dbReference type="eggNOG" id="COG3211">
    <property type="taxonomic scope" value="Bacteria"/>
</dbReference>
<name>A0A143BM73_9BACT</name>
<feature type="signal peptide" evidence="1">
    <location>
        <begin position="1"/>
        <end position="35"/>
    </location>
</feature>
<evidence type="ECO:0008006" key="4">
    <source>
        <dbReference type="Google" id="ProtNLM"/>
    </source>
</evidence>
<sequence length="945" mass="100988">MSERRSRMARPVGHVPTHARAWPLAIGLCAAVAWAAPRPVAAQQQTPPPASTVGRQADSTRALTMALLDVTVVEALERLSGAARMSIVWQPASLGARASTRISCRIDREMPEVLLRCITRAADLDYYRLSSGTYVVIAAAEAPPGWAALGGFVVDAATGAGLPSARVQLAELPNAVFAGDDGAFTMARLRPGTYAVTVRALGYQPLATTLEVTPNATRRVRLLLTRQELAARPIIVNGIRPGDASARLGAATIADSATRMLVGPSLFLPGAVAPLGVSRRDGTGDLHVQGGDIGEHPWRLDGIPLYDVTTLTGLLGIVSPLAVERVTVHRAGYGASVGSFTSGAIDLTHSLGEPLSPSAQTASRGVATDIAIDPLTATARLSTPVAVGNATGRAMLAARTGLWQFTAPPAMVRAVRHWSAPDPVLLARVSGFGAVPGMEQLDRTPYTGSAGDQAVSLNDVHLAVALDWGTAHQLSASAFTTAQGIAHDGTASDSGRATVHSVDEYGWRTAGAQLTHRWLLGTRVRQRVQLRASRHALDHDVSMAMASTPLAIAGGEHNAISEMSLVADWRVQLLPQTTATFGAEVSRAQAELDIANRVLRPLSFANTVWRGTLMADVTTRVAATTFLDAGVRVSQLQSGRSYAEPRLALRRESAAAGVPWSWRLSAGGYHQFVTQFDVASTMPVAFVPSVRFWLPTDGTTPVAQAWHVAQEAVWRPAPGWEVRGEGYAKWMPSIPTFDYGVLYAAEGVPASPSLVRAAQFVQRANGRAVGGGVRVIRDARLSRGHWRHELAYDYGWAERAFPSRFGGQQQPPSWLEPHRVLAVSEVTPWAPLTAAIRARGVMGRPWALRQVYYDLFGAAPDRSGLPIDLPGRMTRPAIVDLDMGATWRQRVGTATVEVGVSVTNVLNRANVLDYGLRRRADGSGYDMIARLLPGRIPVVTMQLRR</sequence>
<dbReference type="AlphaFoldDB" id="A0A143BM73"/>